<dbReference type="GO" id="GO:0005886">
    <property type="term" value="C:plasma membrane"/>
    <property type="evidence" value="ECO:0007669"/>
    <property type="project" value="TreeGrafter"/>
</dbReference>
<evidence type="ECO:0000256" key="2">
    <source>
        <dbReference type="ARBA" id="ARBA00011903"/>
    </source>
</evidence>
<dbReference type="InterPro" id="IPR027417">
    <property type="entry name" value="P-loop_NTPase"/>
</dbReference>
<sequence length="214" mass="23141">MSRWMRNRGLITSRNPKSKAAESYRRLRTNIEILGRDGALKTIAVVSAESGEGRSTTSANIAVAYSQANRKVLLLDSDLRSPTLHQIFELRNDKGLSSVLAGQSGIREVAQKTEIDNLEVVCAGPVPSNPSELLESEAMTALLESAKKDFDIVILDTAAMRSTSDALIVADKCDGAVLVIRRGKTKLEAAAKAKDTLKASRTRMVGAIFNQIGR</sequence>
<dbReference type="Proteomes" id="UP000535838">
    <property type="component" value="Unassembled WGS sequence"/>
</dbReference>
<dbReference type="GO" id="GO:0004715">
    <property type="term" value="F:non-membrane spanning protein tyrosine kinase activity"/>
    <property type="evidence" value="ECO:0007669"/>
    <property type="project" value="UniProtKB-EC"/>
</dbReference>
<organism evidence="11 12">
    <name type="scientific">Cohnella thailandensis</name>
    <dbReference type="NCBI Taxonomy" id="557557"/>
    <lineage>
        <taxon>Bacteria</taxon>
        <taxon>Bacillati</taxon>
        <taxon>Bacillota</taxon>
        <taxon>Bacilli</taxon>
        <taxon>Bacillales</taxon>
        <taxon>Paenibacillaceae</taxon>
        <taxon>Cohnella</taxon>
    </lineage>
</organism>
<feature type="region of interest" description="Disordered" evidence="9">
    <location>
        <begin position="1"/>
        <end position="21"/>
    </location>
</feature>
<dbReference type="InterPro" id="IPR025669">
    <property type="entry name" value="AAA_dom"/>
</dbReference>
<keyword evidence="6" id="KW-0067">ATP-binding</keyword>
<keyword evidence="12" id="KW-1185">Reference proteome</keyword>
<dbReference type="AlphaFoldDB" id="A0A841SY08"/>
<dbReference type="InterPro" id="IPR050445">
    <property type="entry name" value="Bact_polysacc_biosynth/exp"/>
</dbReference>
<comment type="catalytic activity">
    <reaction evidence="8">
        <text>L-tyrosyl-[protein] + ATP = O-phospho-L-tyrosyl-[protein] + ADP + H(+)</text>
        <dbReference type="Rhea" id="RHEA:10596"/>
        <dbReference type="Rhea" id="RHEA-COMP:10136"/>
        <dbReference type="Rhea" id="RHEA-COMP:20101"/>
        <dbReference type="ChEBI" id="CHEBI:15378"/>
        <dbReference type="ChEBI" id="CHEBI:30616"/>
        <dbReference type="ChEBI" id="CHEBI:46858"/>
        <dbReference type="ChEBI" id="CHEBI:61978"/>
        <dbReference type="ChEBI" id="CHEBI:456216"/>
        <dbReference type="EC" id="2.7.10.2"/>
    </reaction>
</comment>
<keyword evidence="3" id="KW-0808">Transferase</keyword>
<name>A0A841SY08_9BACL</name>
<keyword evidence="7" id="KW-0829">Tyrosine-protein kinase</keyword>
<dbReference type="GO" id="GO:0005524">
    <property type="term" value="F:ATP binding"/>
    <property type="evidence" value="ECO:0007669"/>
    <property type="project" value="UniProtKB-KW"/>
</dbReference>
<evidence type="ECO:0000256" key="9">
    <source>
        <dbReference type="SAM" id="MobiDB-lite"/>
    </source>
</evidence>
<reference evidence="11 12" key="1">
    <citation type="submission" date="2020-08" db="EMBL/GenBank/DDBJ databases">
        <title>Cohnella phylogeny.</title>
        <authorList>
            <person name="Dunlap C."/>
        </authorList>
    </citation>
    <scope>NUCLEOTIDE SEQUENCE [LARGE SCALE GENOMIC DNA]</scope>
    <source>
        <strain evidence="11 12">DSM 25241</strain>
    </source>
</reference>
<evidence type="ECO:0000256" key="3">
    <source>
        <dbReference type="ARBA" id="ARBA00022679"/>
    </source>
</evidence>
<feature type="domain" description="AAA" evidence="10">
    <location>
        <begin position="41"/>
        <end position="172"/>
    </location>
</feature>
<dbReference type="RefSeq" id="WP_185121041.1">
    <property type="nucleotide sequence ID" value="NZ_JACJVQ010000014.1"/>
</dbReference>
<dbReference type="NCBIfam" id="TIGR01007">
    <property type="entry name" value="eps_fam"/>
    <property type="match status" value="1"/>
</dbReference>
<dbReference type="Pfam" id="PF13614">
    <property type="entry name" value="AAA_31"/>
    <property type="match status" value="1"/>
</dbReference>
<dbReference type="CDD" id="cd05387">
    <property type="entry name" value="BY-kinase"/>
    <property type="match status" value="1"/>
</dbReference>
<evidence type="ECO:0000256" key="1">
    <source>
        <dbReference type="ARBA" id="ARBA00007316"/>
    </source>
</evidence>
<evidence type="ECO:0000313" key="11">
    <source>
        <dbReference type="EMBL" id="MBB6635809.1"/>
    </source>
</evidence>
<evidence type="ECO:0000256" key="6">
    <source>
        <dbReference type="ARBA" id="ARBA00022840"/>
    </source>
</evidence>
<evidence type="ECO:0000256" key="8">
    <source>
        <dbReference type="ARBA" id="ARBA00051245"/>
    </source>
</evidence>
<dbReference type="PANTHER" id="PTHR32309">
    <property type="entry name" value="TYROSINE-PROTEIN KINASE"/>
    <property type="match status" value="1"/>
</dbReference>
<keyword evidence="4" id="KW-0547">Nucleotide-binding</keyword>
<comment type="caution">
    <text evidence="11">The sequence shown here is derived from an EMBL/GenBank/DDBJ whole genome shotgun (WGS) entry which is preliminary data.</text>
</comment>
<evidence type="ECO:0000256" key="7">
    <source>
        <dbReference type="ARBA" id="ARBA00023137"/>
    </source>
</evidence>
<evidence type="ECO:0000256" key="4">
    <source>
        <dbReference type="ARBA" id="ARBA00022741"/>
    </source>
</evidence>
<dbReference type="EMBL" id="JACJVQ010000014">
    <property type="protein sequence ID" value="MBB6635809.1"/>
    <property type="molecule type" value="Genomic_DNA"/>
</dbReference>
<dbReference type="PANTHER" id="PTHR32309:SF13">
    <property type="entry name" value="FERRIC ENTEROBACTIN TRANSPORT PROTEIN FEPE"/>
    <property type="match status" value="1"/>
</dbReference>
<gene>
    <name evidence="11" type="ORF">H7B67_16945</name>
</gene>
<dbReference type="SUPFAM" id="SSF52540">
    <property type="entry name" value="P-loop containing nucleoside triphosphate hydrolases"/>
    <property type="match status" value="1"/>
</dbReference>
<keyword evidence="5 11" id="KW-0418">Kinase</keyword>
<evidence type="ECO:0000313" key="12">
    <source>
        <dbReference type="Proteomes" id="UP000535838"/>
    </source>
</evidence>
<comment type="similarity">
    <text evidence="1">Belongs to the CpsD/CapB family.</text>
</comment>
<accession>A0A841SY08</accession>
<dbReference type="InterPro" id="IPR005702">
    <property type="entry name" value="Wzc-like_C"/>
</dbReference>
<dbReference type="Gene3D" id="3.40.50.300">
    <property type="entry name" value="P-loop containing nucleotide triphosphate hydrolases"/>
    <property type="match status" value="1"/>
</dbReference>
<evidence type="ECO:0000256" key="5">
    <source>
        <dbReference type="ARBA" id="ARBA00022777"/>
    </source>
</evidence>
<proteinExistence type="inferred from homology"/>
<evidence type="ECO:0000259" key="10">
    <source>
        <dbReference type="Pfam" id="PF13614"/>
    </source>
</evidence>
<dbReference type="EC" id="2.7.10.2" evidence="2"/>
<protein>
    <recommendedName>
        <fullName evidence="2">non-specific protein-tyrosine kinase</fullName>
        <ecNumber evidence="2">2.7.10.2</ecNumber>
    </recommendedName>
</protein>